<reference evidence="2 3" key="1">
    <citation type="submission" date="2024-04" db="EMBL/GenBank/DDBJ databases">
        <title>Flavobacterium sp. DGU38 16S ribosomal RNA gene Genome sequencing and assembly.</title>
        <authorList>
            <person name="Park S."/>
        </authorList>
    </citation>
    <scope>NUCLEOTIDE SEQUENCE [LARGE SCALE GENOMIC DNA]</scope>
    <source>
        <strain evidence="2 3">DGU38</strain>
    </source>
</reference>
<dbReference type="PROSITE" id="PS51257">
    <property type="entry name" value="PROKAR_LIPOPROTEIN"/>
    <property type="match status" value="1"/>
</dbReference>
<dbReference type="RefSeq" id="WP_341694411.1">
    <property type="nucleotide sequence ID" value="NZ_JBBYHS010000021.1"/>
</dbReference>
<dbReference type="Gene3D" id="3.40.50.1110">
    <property type="entry name" value="SGNH hydrolase"/>
    <property type="match status" value="2"/>
</dbReference>
<proteinExistence type="predicted"/>
<keyword evidence="1" id="KW-0732">Signal</keyword>
<organism evidence="2 3">
    <name type="scientific">Flavobacterium calami</name>
    <dbReference type="NCBI Taxonomy" id="3139144"/>
    <lineage>
        <taxon>Bacteria</taxon>
        <taxon>Pseudomonadati</taxon>
        <taxon>Bacteroidota</taxon>
        <taxon>Flavobacteriia</taxon>
        <taxon>Flavobacteriales</taxon>
        <taxon>Flavobacteriaceae</taxon>
        <taxon>Flavobacterium</taxon>
    </lineage>
</organism>
<evidence type="ECO:0000313" key="3">
    <source>
        <dbReference type="Proteomes" id="UP001485226"/>
    </source>
</evidence>
<dbReference type="InterPro" id="IPR036514">
    <property type="entry name" value="SGNH_hydro_sf"/>
</dbReference>
<dbReference type="SUPFAM" id="SSF52266">
    <property type="entry name" value="SGNH hydrolase"/>
    <property type="match status" value="1"/>
</dbReference>
<gene>
    <name evidence="2" type="ORF">AAEO57_17925</name>
</gene>
<evidence type="ECO:0000313" key="2">
    <source>
        <dbReference type="EMBL" id="MEL1255676.1"/>
    </source>
</evidence>
<feature type="signal peptide" evidence="1">
    <location>
        <begin position="1"/>
        <end position="16"/>
    </location>
</feature>
<sequence length="509" mass="52875">MIKNFKWLLVVSLAFAACNSDDDTVKDNNSSDGLPLTSGSADFSKYVALGDSFAAGFSDGALFKAAQENAYPNILAQQFKLAGGGDFSTPFMTDNIGGFSSGGVQIPGLGVRLYLDVATSTPVPVQGVSATDISTHLSGTFNNMGIPGAKATHLAFAGYAAANPYFGRIASSASATVLTDAVAQNPTFFSLWIGGNDVLGYATSGGDGTNPITPTATFDAVYKNLAAELSKNGRKGVIANLPYINTLPHFTTVPYNPLTVSILGGGNATVGAATINALNTQLYGPLKLALANFGAGDRINLLSATSANPLLIKDESLTNLSTQLTAAFTPSLGAQTAAIYGAIFGQARQATSADLVLLTTRSAIGTAPTPSNSGIGVAPTAPLDKFGITYPLQDKYILIPTEIAEIKTATDAYNITIEAAKETHGLAFVNTKEIMDKLNTKDGISVNGYTMTSTFVTGGSFSLDGIHPSPRGYAFIANKFIEAINLKYGSNLKGVDVGNYQILFPKTLQ</sequence>
<comment type="caution">
    <text evidence="2">The sequence shown here is derived from an EMBL/GenBank/DDBJ whole genome shotgun (WGS) entry which is preliminary data.</text>
</comment>
<evidence type="ECO:0000256" key="1">
    <source>
        <dbReference type="SAM" id="SignalP"/>
    </source>
</evidence>
<keyword evidence="3" id="KW-1185">Reference proteome</keyword>
<protein>
    <submittedName>
        <fullName evidence="2">SGNH/GDSL hydrolase family protein</fullName>
    </submittedName>
</protein>
<dbReference type="GO" id="GO:0016787">
    <property type="term" value="F:hydrolase activity"/>
    <property type="evidence" value="ECO:0007669"/>
    <property type="project" value="UniProtKB-KW"/>
</dbReference>
<feature type="chain" id="PRO_5046159895" evidence="1">
    <location>
        <begin position="17"/>
        <end position="509"/>
    </location>
</feature>
<dbReference type="InterPro" id="IPR001087">
    <property type="entry name" value="GDSL"/>
</dbReference>
<dbReference type="Pfam" id="PF00657">
    <property type="entry name" value="Lipase_GDSL"/>
    <property type="match status" value="2"/>
</dbReference>
<dbReference type="EMBL" id="JBBYHS010000021">
    <property type="protein sequence ID" value="MEL1255676.1"/>
    <property type="molecule type" value="Genomic_DNA"/>
</dbReference>
<name>A0ABU9IT83_9FLAO</name>
<keyword evidence="2" id="KW-0378">Hydrolase</keyword>
<accession>A0ABU9IT83</accession>
<dbReference type="Proteomes" id="UP001485226">
    <property type="component" value="Unassembled WGS sequence"/>
</dbReference>